<dbReference type="SUPFAM" id="SSF51269">
    <property type="entry name" value="AFP III-like domain"/>
    <property type="match status" value="1"/>
</dbReference>
<organism evidence="2 3">
    <name type="scientific">Candidatus Giovannonibacteria bacterium GW2011_GWB1_44_23</name>
    <dbReference type="NCBI Taxonomy" id="1618652"/>
    <lineage>
        <taxon>Bacteria</taxon>
        <taxon>Candidatus Giovannoniibacteriota</taxon>
    </lineage>
</organism>
<dbReference type="Gene3D" id="3.90.1210.10">
    <property type="entry name" value="Antifreeze-like/N-acetylneuraminic acid synthase C-terminal domain"/>
    <property type="match status" value="1"/>
</dbReference>
<dbReference type="EMBL" id="LCIN01000001">
    <property type="protein sequence ID" value="KKT57826.1"/>
    <property type="molecule type" value="Genomic_DNA"/>
</dbReference>
<dbReference type="Proteomes" id="UP000033977">
    <property type="component" value="Unassembled WGS sequence"/>
</dbReference>
<protein>
    <submittedName>
        <fullName evidence="2">N-acetylneuraminate synthase</fullName>
    </submittedName>
</protein>
<dbReference type="GO" id="GO:0016051">
    <property type="term" value="P:carbohydrate biosynthetic process"/>
    <property type="evidence" value="ECO:0007669"/>
    <property type="project" value="InterPro"/>
</dbReference>
<dbReference type="AlphaFoldDB" id="A0A0G1IEK0"/>
<dbReference type="InterPro" id="IPR006190">
    <property type="entry name" value="SAF_AFP_Neu5Ac"/>
</dbReference>
<dbReference type="InterPro" id="IPR013132">
    <property type="entry name" value="PseI/NeuA/B-like_N"/>
</dbReference>
<comment type="caution">
    <text evidence="2">The sequence shown here is derived from an EMBL/GenBank/DDBJ whole genome shotgun (WGS) entry which is preliminary data.</text>
</comment>
<dbReference type="InterPro" id="IPR057736">
    <property type="entry name" value="SAF_PseI/NeuA/NeuB"/>
</dbReference>
<dbReference type="InterPro" id="IPR051690">
    <property type="entry name" value="PseI-like"/>
</dbReference>
<evidence type="ECO:0000313" key="2">
    <source>
        <dbReference type="EMBL" id="KKT57826.1"/>
    </source>
</evidence>
<gene>
    <name evidence="2" type="ORF">UW49_C0001G0010</name>
</gene>
<sequence>MQLILYFVSLKIITMKDLIISGYKVNYGLPPFIIAEGGVNHNSNLDLALKLIDAAAETGADAIKFQTWKTEQLVTKAGKMADYQKRNTGKEESQFDMLKNLELKEEWYPTLISRAKEKGIILLSTPHGGNESVDLLESYDFPAFKIASGDITNLPLLEYAAKLNKPMLISTGMSTMDEIKEAVETVKNAGNDQILIFHCTTDYPLAPENVNLRAIQTFMKELGVLIGYSDHTLGSQVPIMAAALGACIIEKHFTLDRNMPGPDQVASMEPKDFKEMVAALKQTPIIMGSGKKEPLKPELQYLSVARKSIVATRDIKAGEKFTRENLTIKRPGTGMHPREFKNILGKTAARDIPQDTLLGRDMIL</sequence>
<dbReference type="NCBIfam" id="TIGR03569">
    <property type="entry name" value="NeuB_NnaB"/>
    <property type="match status" value="1"/>
</dbReference>
<dbReference type="SMART" id="SM00858">
    <property type="entry name" value="SAF"/>
    <property type="match status" value="1"/>
</dbReference>
<dbReference type="InterPro" id="IPR020007">
    <property type="entry name" value="NeuB/NeuA"/>
</dbReference>
<dbReference type="InterPro" id="IPR036732">
    <property type="entry name" value="AFP_Neu5c_C_sf"/>
</dbReference>
<dbReference type="Gene3D" id="3.20.20.70">
    <property type="entry name" value="Aldolase class I"/>
    <property type="match status" value="1"/>
</dbReference>
<accession>A0A0G1IEK0</accession>
<name>A0A0G1IEK0_9BACT</name>
<dbReference type="GO" id="GO:0047444">
    <property type="term" value="F:N-acylneuraminate-9-phosphate synthase activity"/>
    <property type="evidence" value="ECO:0007669"/>
    <property type="project" value="TreeGrafter"/>
</dbReference>
<dbReference type="InterPro" id="IPR013974">
    <property type="entry name" value="SAF"/>
</dbReference>
<dbReference type="PATRIC" id="fig|1618652.3.peg.10"/>
<dbReference type="SUPFAM" id="SSF51569">
    <property type="entry name" value="Aldolase"/>
    <property type="match status" value="1"/>
</dbReference>
<evidence type="ECO:0000259" key="1">
    <source>
        <dbReference type="PROSITE" id="PS50844"/>
    </source>
</evidence>
<dbReference type="PANTHER" id="PTHR42966">
    <property type="entry name" value="N-ACETYLNEURAMINATE SYNTHASE"/>
    <property type="match status" value="1"/>
</dbReference>
<feature type="domain" description="AFP-like" evidence="1">
    <location>
        <begin position="308"/>
        <end position="364"/>
    </location>
</feature>
<dbReference type="PANTHER" id="PTHR42966:SF1">
    <property type="entry name" value="SIALIC ACID SYNTHASE"/>
    <property type="match status" value="1"/>
</dbReference>
<dbReference type="Pfam" id="PF03102">
    <property type="entry name" value="NeuB"/>
    <property type="match status" value="1"/>
</dbReference>
<evidence type="ECO:0000313" key="3">
    <source>
        <dbReference type="Proteomes" id="UP000033977"/>
    </source>
</evidence>
<reference evidence="2 3" key="1">
    <citation type="journal article" date="2015" name="Nature">
        <title>rRNA introns, odd ribosomes, and small enigmatic genomes across a large radiation of phyla.</title>
        <authorList>
            <person name="Brown C.T."/>
            <person name="Hug L.A."/>
            <person name="Thomas B.C."/>
            <person name="Sharon I."/>
            <person name="Castelle C.J."/>
            <person name="Singh A."/>
            <person name="Wilkins M.J."/>
            <person name="Williams K.H."/>
            <person name="Banfield J.F."/>
        </authorList>
    </citation>
    <scope>NUCLEOTIDE SEQUENCE [LARGE SCALE GENOMIC DNA]</scope>
</reference>
<dbReference type="Pfam" id="PF08666">
    <property type="entry name" value="SAF"/>
    <property type="match status" value="1"/>
</dbReference>
<dbReference type="PROSITE" id="PS50844">
    <property type="entry name" value="AFP_LIKE"/>
    <property type="match status" value="1"/>
</dbReference>
<proteinExistence type="predicted"/>
<dbReference type="InterPro" id="IPR013785">
    <property type="entry name" value="Aldolase_TIM"/>
</dbReference>
<dbReference type="CDD" id="cd11615">
    <property type="entry name" value="SAF_NeuB_like"/>
    <property type="match status" value="1"/>
</dbReference>